<gene>
    <name evidence="1" type="ORF">BLE401_04000</name>
</gene>
<dbReference type="Proteomes" id="UP000234271">
    <property type="component" value="Chromosome"/>
</dbReference>
<organism evidence="1 2">
    <name type="scientific">Beggiatoa leptomitoformis</name>
    <dbReference type="NCBI Taxonomy" id="288004"/>
    <lineage>
        <taxon>Bacteria</taxon>
        <taxon>Pseudomonadati</taxon>
        <taxon>Pseudomonadota</taxon>
        <taxon>Gammaproteobacteria</taxon>
        <taxon>Thiotrichales</taxon>
        <taxon>Thiotrichaceae</taxon>
        <taxon>Beggiatoa</taxon>
    </lineage>
</organism>
<dbReference type="RefSeq" id="WP_161575414.1">
    <property type="nucleotide sequence ID" value="NZ_CP012373.2"/>
</dbReference>
<dbReference type="STRING" id="288004.AL038_02040"/>
<proteinExistence type="predicted"/>
<reference evidence="2" key="1">
    <citation type="submission" date="2016-12" db="EMBL/GenBank/DDBJ databases">
        <title>Complete Genome Sequence of Beggiatoa leptomitiformis D-401.</title>
        <authorList>
            <person name="Fomenkov A."/>
            <person name="Vincze T."/>
            <person name="Grabovich M."/>
            <person name="Anton B.P."/>
            <person name="Dubinina G."/>
            <person name="Orlova M."/>
            <person name="Belousova E."/>
            <person name="Roberts R.J."/>
        </authorList>
    </citation>
    <scope>NUCLEOTIDE SEQUENCE [LARGE SCALE GENOMIC DNA]</scope>
    <source>
        <strain evidence="2">D-401</strain>
    </source>
</reference>
<name>A0A2N9YC15_9GAMM</name>
<accession>A0A2N9YC15</accession>
<sequence>MFSETFATVLNALGAYFCTITHFNFKGLHQHNADTPPLSISQEVYQIRTLINDQ</sequence>
<dbReference type="AlphaFoldDB" id="A0A2N9YC15"/>
<evidence type="ECO:0000313" key="2">
    <source>
        <dbReference type="Proteomes" id="UP000234271"/>
    </source>
</evidence>
<protein>
    <submittedName>
        <fullName evidence="1">Uncharacterized protein</fullName>
    </submittedName>
</protein>
<evidence type="ECO:0000313" key="1">
    <source>
        <dbReference type="EMBL" id="AUI67944.2"/>
    </source>
</evidence>
<dbReference type="EMBL" id="CP018889">
    <property type="protein sequence ID" value="AUI67944.2"/>
    <property type="molecule type" value="Genomic_DNA"/>
</dbReference>
<keyword evidence="2" id="KW-1185">Reference proteome</keyword>